<dbReference type="Proteomes" id="UP001605036">
    <property type="component" value="Unassembled WGS sequence"/>
</dbReference>
<protein>
    <submittedName>
        <fullName evidence="1">Uncharacterized protein</fullName>
    </submittedName>
</protein>
<dbReference type="EMBL" id="JBHFFA010000006">
    <property type="protein sequence ID" value="KAL2620295.1"/>
    <property type="molecule type" value="Genomic_DNA"/>
</dbReference>
<keyword evidence="2" id="KW-1185">Reference proteome</keyword>
<evidence type="ECO:0000313" key="1">
    <source>
        <dbReference type="EMBL" id="KAL2620295.1"/>
    </source>
</evidence>
<organism evidence="1 2">
    <name type="scientific">Riccia fluitans</name>
    <dbReference type="NCBI Taxonomy" id="41844"/>
    <lineage>
        <taxon>Eukaryota</taxon>
        <taxon>Viridiplantae</taxon>
        <taxon>Streptophyta</taxon>
        <taxon>Embryophyta</taxon>
        <taxon>Marchantiophyta</taxon>
        <taxon>Marchantiopsida</taxon>
        <taxon>Marchantiidae</taxon>
        <taxon>Marchantiales</taxon>
        <taxon>Ricciaceae</taxon>
        <taxon>Riccia</taxon>
    </lineage>
</organism>
<comment type="caution">
    <text evidence="1">The sequence shown here is derived from an EMBL/GenBank/DDBJ whole genome shotgun (WGS) entry which is preliminary data.</text>
</comment>
<gene>
    <name evidence="1" type="ORF">R1flu_000500</name>
</gene>
<evidence type="ECO:0000313" key="2">
    <source>
        <dbReference type="Proteomes" id="UP001605036"/>
    </source>
</evidence>
<dbReference type="AlphaFoldDB" id="A0ABD1Y0M1"/>
<reference evidence="1 2" key="1">
    <citation type="submission" date="2024-09" db="EMBL/GenBank/DDBJ databases">
        <title>Chromosome-scale assembly of Riccia fluitans.</title>
        <authorList>
            <person name="Paukszto L."/>
            <person name="Sawicki J."/>
            <person name="Karawczyk K."/>
            <person name="Piernik-Szablinska J."/>
            <person name="Szczecinska M."/>
            <person name="Mazdziarz M."/>
        </authorList>
    </citation>
    <scope>NUCLEOTIDE SEQUENCE [LARGE SCALE GENOMIC DNA]</scope>
    <source>
        <strain evidence="1">Rf_01</strain>
        <tissue evidence="1">Aerial parts of the thallus</tissue>
    </source>
</reference>
<accession>A0ABD1Y0M1</accession>
<proteinExistence type="predicted"/>
<name>A0ABD1Y0M1_9MARC</name>
<sequence>MAIHGLAGGSTQFYCSTEFDDILSADVTSSLGDNIESIGQCAEGYLTTRCWSPTRPAVIYADCDGVLENILSLRGTSYKEKVAMGNFFARQQVWVADVKNRSKERGKQIQKAMEEKAILKERAE</sequence>